<evidence type="ECO:0000313" key="2">
    <source>
        <dbReference type="Proteomes" id="UP000634134"/>
    </source>
</evidence>
<evidence type="ECO:0000313" key="1">
    <source>
        <dbReference type="EMBL" id="MBE9463504.1"/>
    </source>
</evidence>
<dbReference type="EMBL" id="JACYGY010000001">
    <property type="protein sequence ID" value="MBE9463504.1"/>
    <property type="molecule type" value="Genomic_DNA"/>
</dbReference>
<proteinExistence type="predicted"/>
<evidence type="ECO:0008006" key="3">
    <source>
        <dbReference type="Google" id="ProtNLM"/>
    </source>
</evidence>
<dbReference type="RefSeq" id="WP_194121631.1">
    <property type="nucleotide sequence ID" value="NZ_JACYGY010000001.1"/>
</dbReference>
<comment type="caution">
    <text evidence="1">The sequence shown here is derived from an EMBL/GenBank/DDBJ whole genome shotgun (WGS) entry which is preliminary data.</text>
</comment>
<sequence>MKKIIGFLSIAGVVLCCTSQTEKQAHTAIAEKNSDTTSVVTKDSTGIKKTDNEWLIIPGKSIGNTKINEKADLVFQHLGKPDGGDAAMGKSVAIWYANHDMTGHSTSIYFVTDMGNSPDALVRQIRVTSPAFKTSEGLGVSSELSAIQQTFELEVAEKFSDSGKQYQIFDAREGIAFEIGPDKKCVSVIVHEAGKPVSGTYLKFRATNQFSEKKN</sequence>
<name>A0ABR9WH62_9BACT</name>
<gene>
    <name evidence="1" type="ORF">IEE83_16575</name>
</gene>
<organism evidence="1 2">
    <name type="scientific">Dyadobacter subterraneus</name>
    <dbReference type="NCBI Taxonomy" id="2773304"/>
    <lineage>
        <taxon>Bacteria</taxon>
        <taxon>Pseudomonadati</taxon>
        <taxon>Bacteroidota</taxon>
        <taxon>Cytophagia</taxon>
        <taxon>Cytophagales</taxon>
        <taxon>Spirosomataceae</taxon>
        <taxon>Dyadobacter</taxon>
    </lineage>
</organism>
<reference evidence="2" key="1">
    <citation type="submission" date="2023-07" db="EMBL/GenBank/DDBJ databases">
        <title>Dyadobacter sp. nov 'subterranea' isolated from contaminted grondwater.</title>
        <authorList>
            <person name="Szabo I."/>
            <person name="Al-Omari J."/>
            <person name="Szerdahelyi S.G."/>
            <person name="Rado J."/>
        </authorList>
    </citation>
    <scope>NUCLEOTIDE SEQUENCE [LARGE SCALE GENOMIC DNA]</scope>
    <source>
        <strain evidence="2">UP-52</strain>
    </source>
</reference>
<protein>
    <recommendedName>
        <fullName evidence="3">Lipoprotein</fullName>
    </recommendedName>
</protein>
<accession>A0ABR9WH62</accession>
<keyword evidence="2" id="KW-1185">Reference proteome</keyword>
<dbReference type="Proteomes" id="UP000634134">
    <property type="component" value="Unassembled WGS sequence"/>
</dbReference>